<dbReference type="Gene3D" id="3.40.710.10">
    <property type="entry name" value="DD-peptidase/beta-lactamase superfamily"/>
    <property type="match status" value="1"/>
</dbReference>
<dbReference type="Proteomes" id="UP000321412">
    <property type="component" value="Unassembled WGS sequence"/>
</dbReference>
<evidence type="ECO:0000313" key="17">
    <source>
        <dbReference type="Proteomes" id="UP000321412"/>
    </source>
</evidence>
<name>A0A5C6XJS4_9DELT</name>
<feature type="domain" description="Penicillin-binding protein dimerisation" evidence="15">
    <location>
        <begin position="65"/>
        <end position="235"/>
    </location>
</feature>
<dbReference type="GO" id="GO:0009252">
    <property type="term" value="P:peptidoglycan biosynthetic process"/>
    <property type="evidence" value="ECO:0007669"/>
    <property type="project" value="UniProtKB-KW"/>
</dbReference>
<evidence type="ECO:0000256" key="7">
    <source>
        <dbReference type="ARBA" id="ARBA00022801"/>
    </source>
</evidence>
<dbReference type="NCBIfam" id="TIGR03423">
    <property type="entry name" value="pbp2_mrdA"/>
    <property type="match status" value="1"/>
</dbReference>
<dbReference type="InterPro" id="IPR005311">
    <property type="entry name" value="PBP_dimer"/>
</dbReference>
<evidence type="ECO:0000256" key="12">
    <source>
        <dbReference type="ARBA" id="ARBA00023316"/>
    </source>
</evidence>
<proteinExistence type="predicted"/>
<dbReference type="RefSeq" id="WP_146980712.1">
    <property type="nucleotide sequence ID" value="NZ_VOSM01000003.1"/>
</dbReference>
<evidence type="ECO:0000256" key="5">
    <source>
        <dbReference type="ARBA" id="ARBA00022670"/>
    </source>
</evidence>
<dbReference type="Gene3D" id="3.90.1310.10">
    <property type="entry name" value="Penicillin-binding protein 2a (Domain 2)"/>
    <property type="match status" value="1"/>
</dbReference>
<keyword evidence="17" id="KW-1185">Reference proteome</keyword>
<feature type="domain" description="Penicillin-binding protein transpeptidase" evidence="14">
    <location>
        <begin position="278"/>
        <end position="612"/>
    </location>
</feature>
<dbReference type="GO" id="GO:0071555">
    <property type="term" value="P:cell wall organization"/>
    <property type="evidence" value="ECO:0007669"/>
    <property type="project" value="UniProtKB-KW"/>
</dbReference>
<dbReference type="OrthoDB" id="9766847at2"/>
<keyword evidence="3" id="KW-1003">Cell membrane</keyword>
<dbReference type="Pfam" id="PF00905">
    <property type="entry name" value="Transpeptidase"/>
    <property type="match status" value="1"/>
</dbReference>
<dbReference type="PANTHER" id="PTHR30627:SF2">
    <property type="entry name" value="PEPTIDOGLYCAN D,D-TRANSPEPTIDASE MRDA"/>
    <property type="match status" value="1"/>
</dbReference>
<sequence length="641" mass="71943">MGLGDLPTRGRHGELAEYGARYGWTLVLVLMAFGIIALRLWQIQVIEGDRYYRAATENIIRQVEVSAPRGRILDRYGVALAENRPSFDVYMVPHIFRRHADEEAYALLKRYMNLSEAELGRIRKSVESNRGEVLLRRDVPRLEVARLEEDRLRLPGIEVRATAHRHYPLHHVGGHAVGFVAEVGRSELRELRAYGYRPGDRVGRMGLESAFEEVLHGSPGLDRVVVDARGNRQGESQTRFLIGEYQRIEPVAGRDVVSTLDADLMVIIDEAMRRHAAGAVVAVDPRDGAVRGLYSKPHFNPNAWSGRLSAMEKMRSDNDPFKPMLDKSVSAYFPGSVYKIVGTWAALHDGIYEPHDEVDCPGYYHFGGRRWRCHKRGGHGDVDAFTSMAMSCDVYFYQLAEEMGMDRMAEFARRFGFGERTGLPINHESAGRIPDTEWYRQYGPDGYTRGMDLNSVLGQGDTLTTPLQVAMAYAAIANGGDLYYPRMVEEIRNQSGEVVFEYEPRVRKKVGIDEESLEVLRRGLWMGVEDDMGTASHVKLEHSEVAGKTGTAQVAKIGAVRVANSDKEIRLRDHAWFAAYAPYEDPELVLVVFLEHAGHGGAEAAPVAMEIFDRYLTRDQEFDALEVRLGSTPLESVGGAR</sequence>
<keyword evidence="6 13" id="KW-0812">Transmembrane</keyword>
<evidence type="ECO:0000256" key="11">
    <source>
        <dbReference type="ARBA" id="ARBA00023136"/>
    </source>
</evidence>
<gene>
    <name evidence="16" type="primary">mrdA</name>
    <name evidence="16" type="ORF">FRC98_07650</name>
</gene>
<dbReference type="AlphaFoldDB" id="A0A5C6XJS4"/>
<dbReference type="InterPro" id="IPR001460">
    <property type="entry name" value="PCN-bd_Tpept"/>
</dbReference>
<dbReference type="InterPro" id="IPR017790">
    <property type="entry name" value="Penicillin-binding_protein_2"/>
</dbReference>
<evidence type="ECO:0000256" key="4">
    <source>
        <dbReference type="ARBA" id="ARBA00022519"/>
    </source>
</evidence>
<dbReference type="Pfam" id="PF03717">
    <property type="entry name" value="PBP_dimer"/>
    <property type="match status" value="1"/>
</dbReference>
<dbReference type="GO" id="GO:0008658">
    <property type="term" value="F:penicillin binding"/>
    <property type="evidence" value="ECO:0007669"/>
    <property type="project" value="InterPro"/>
</dbReference>
<feature type="transmembrane region" description="Helical" evidence="13">
    <location>
        <begin position="20"/>
        <end position="41"/>
    </location>
</feature>
<evidence type="ECO:0000256" key="9">
    <source>
        <dbReference type="ARBA" id="ARBA00022984"/>
    </source>
</evidence>
<keyword evidence="5" id="KW-0645">Protease</keyword>
<keyword evidence="4" id="KW-0997">Cell inner membrane</keyword>
<dbReference type="InterPro" id="IPR012338">
    <property type="entry name" value="Beta-lactam/transpept-like"/>
</dbReference>
<keyword evidence="10 13" id="KW-1133">Transmembrane helix</keyword>
<evidence type="ECO:0000256" key="13">
    <source>
        <dbReference type="SAM" id="Phobius"/>
    </source>
</evidence>
<dbReference type="EC" id="3.4.16.4" evidence="16"/>
<dbReference type="PANTHER" id="PTHR30627">
    <property type="entry name" value="PEPTIDOGLYCAN D,D-TRANSPEPTIDASE"/>
    <property type="match status" value="1"/>
</dbReference>
<dbReference type="InterPro" id="IPR036138">
    <property type="entry name" value="PBP_dimer_sf"/>
</dbReference>
<evidence type="ECO:0000259" key="14">
    <source>
        <dbReference type="Pfam" id="PF00905"/>
    </source>
</evidence>
<evidence type="ECO:0000256" key="2">
    <source>
        <dbReference type="ARBA" id="ARBA00004236"/>
    </source>
</evidence>
<dbReference type="SUPFAM" id="SSF56601">
    <property type="entry name" value="beta-lactamase/transpeptidase-like"/>
    <property type="match status" value="1"/>
</dbReference>
<evidence type="ECO:0000256" key="6">
    <source>
        <dbReference type="ARBA" id="ARBA00022692"/>
    </source>
</evidence>
<evidence type="ECO:0000256" key="8">
    <source>
        <dbReference type="ARBA" id="ARBA00022960"/>
    </source>
</evidence>
<keyword evidence="7 16" id="KW-0378">Hydrolase</keyword>
<comment type="caution">
    <text evidence="16">The sequence shown here is derived from an EMBL/GenBank/DDBJ whole genome shotgun (WGS) entry which is preliminary data.</text>
</comment>
<dbReference type="InterPro" id="IPR050515">
    <property type="entry name" value="Beta-lactam/transpept"/>
</dbReference>
<dbReference type="EMBL" id="VOSM01000003">
    <property type="protein sequence ID" value="TXD37556.1"/>
    <property type="molecule type" value="Genomic_DNA"/>
</dbReference>
<dbReference type="GO" id="GO:0006508">
    <property type="term" value="P:proteolysis"/>
    <property type="evidence" value="ECO:0007669"/>
    <property type="project" value="UniProtKB-KW"/>
</dbReference>
<organism evidence="16 17">
    <name type="scientific">Lujinxingia vulgaris</name>
    <dbReference type="NCBI Taxonomy" id="2600176"/>
    <lineage>
        <taxon>Bacteria</taxon>
        <taxon>Deltaproteobacteria</taxon>
        <taxon>Bradymonadales</taxon>
        <taxon>Lujinxingiaceae</taxon>
        <taxon>Lujinxingia</taxon>
    </lineage>
</organism>
<dbReference type="GO" id="GO:0008360">
    <property type="term" value="P:regulation of cell shape"/>
    <property type="evidence" value="ECO:0007669"/>
    <property type="project" value="UniProtKB-KW"/>
</dbReference>
<comment type="subcellular location">
    <subcellularLocation>
        <location evidence="2">Cell membrane</location>
    </subcellularLocation>
    <subcellularLocation>
        <location evidence="1">Membrane</location>
        <topology evidence="1">Single-pass membrane protein</topology>
    </subcellularLocation>
</comment>
<keyword evidence="9" id="KW-0573">Peptidoglycan synthesis</keyword>
<dbReference type="SUPFAM" id="SSF56519">
    <property type="entry name" value="Penicillin binding protein dimerisation domain"/>
    <property type="match status" value="1"/>
</dbReference>
<evidence type="ECO:0000259" key="15">
    <source>
        <dbReference type="Pfam" id="PF03717"/>
    </source>
</evidence>
<protein>
    <submittedName>
        <fullName evidence="16">Penicillin-binding protein 2</fullName>
        <ecNumber evidence="16">3.4.16.4</ecNumber>
    </submittedName>
</protein>
<reference evidence="16 17" key="1">
    <citation type="submission" date="2019-08" db="EMBL/GenBank/DDBJ databases">
        <title>Bradymonadales sp. TMQ4.</title>
        <authorList>
            <person name="Liang Q."/>
        </authorList>
    </citation>
    <scope>NUCLEOTIDE SEQUENCE [LARGE SCALE GENOMIC DNA]</scope>
    <source>
        <strain evidence="16 17">TMQ4</strain>
    </source>
</reference>
<dbReference type="GO" id="GO:0071972">
    <property type="term" value="F:peptidoglycan L,D-transpeptidase activity"/>
    <property type="evidence" value="ECO:0007669"/>
    <property type="project" value="TreeGrafter"/>
</dbReference>
<evidence type="ECO:0000256" key="3">
    <source>
        <dbReference type="ARBA" id="ARBA00022475"/>
    </source>
</evidence>
<keyword evidence="16" id="KW-0121">Carboxypeptidase</keyword>
<keyword evidence="12" id="KW-0961">Cell wall biogenesis/degradation</keyword>
<evidence type="ECO:0000313" key="16">
    <source>
        <dbReference type="EMBL" id="TXD37556.1"/>
    </source>
</evidence>
<dbReference type="GO" id="GO:0005886">
    <property type="term" value="C:plasma membrane"/>
    <property type="evidence" value="ECO:0007669"/>
    <property type="project" value="UniProtKB-SubCell"/>
</dbReference>
<evidence type="ECO:0000256" key="1">
    <source>
        <dbReference type="ARBA" id="ARBA00004167"/>
    </source>
</evidence>
<accession>A0A5C6XJS4</accession>
<keyword evidence="11 13" id="KW-0472">Membrane</keyword>
<dbReference type="Gene3D" id="3.30.1390.30">
    <property type="entry name" value="Penicillin-binding protein 2a, domain 3"/>
    <property type="match status" value="1"/>
</dbReference>
<keyword evidence="8" id="KW-0133">Cell shape</keyword>
<evidence type="ECO:0000256" key="10">
    <source>
        <dbReference type="ARBA" id="ARBA00022989"/>
    </source>
</evidence>
<dbReference type="GO" id="GO:0009002">
    <property type="term" value="F:serine-type D-Ala-D-Ala carboxypeptidase activity"/>
    <property type="evidence" value="ECO:0007669"/>
    <property type="project" value="UniProtKB-EC"/>
</dbReference>